<keyword evidence="6 7" id="KW-0067">ATP-binding</keyword>
<dbReference type="InterPro" id="IPR045270">
    <property type="entry name" value="STKc_AGC"/>
</dbReference>
<evidence type="ECO:0000256" key="3">
    <source>
        <dbReference type="ARBA" id="ARBA00022679"/>
    </source>
</evidence>
<evidence type="ECO:0000256" key="7">
    <source>
        <dbReference type="PROSITE-ProRule" id="PRU10141"/>
    </source>
</evidence>
<dbReference type="GeneID" id="9683247"/>
<dbReference type="PROSITE" id="PS00107">
    <property type="entry name" value="PROTEIN_KINASE_ATP"/>
    <property type="match status" value="1"/>
</dbReference>
<dbReference type="PANTHER" id="PTHR24351">
    <property type="entry name" value="RIBOSOMAL PROTEIN S6 KINASE"/>
    <property type="match status" value="1"/>
</dbReference>
<dbReference type="InterPro" id="IPR000961">
    <property type="entry name" value="AGC-kinase_C"/>
</dbReference>
<dbReference type="InterPro" id="IPR017441">
    <property type="entry name" value="Protein_kinase_ATP_BS"/>
</dbReference>
<dbReference type="Pfam" id="PF00069">
    <property type="entry name" value="Pkinase"/>
    <property type="match status" value="1"/>
</dbReference>
<dbReference type="OMA" id="CVIYDMM"/>
<keyword evidence="2" id="KW-0597">Phosphoprotein</keyword>
<feature type="domain" description="Protein kinase" evidence="9">
    <location>
        <begin position="3"/>
        <end position="261"/>
    </location>
</feature>
<dbReference type="PROSITE" id="PS51285">
    <property type="entry name" value="AGC_KINASE_CTER"/>
    <property type="match status" value="1"/>
</dbReference>
<gene>
    <name evidence="11" type="ORF">MICPUCDRAFT_3206</name>
</gene>
<dbReference type="SUPFAM" id="SSF56112">
    <property type="entry name" value="Protein kinase-like (PK-like)"/>
    <property type="match status" value="1"/>
</dbReference>
<evidence type="ECO:0000256" key="2">
    <source>
        <dbReference type="ARBA" id="ARBA00022553"/>
    </source>
</evidence>
<evidence type="ECO:0000313" key="11">
    <source>
        <dbReference type="EMBL" id="EEH57760.1"/>
    </source>
</evidence>
<dbReference type="FunFam" id="1.10.510.10:FF:000465">
    <property type="entry name" value="Non-specific serine/threonine protein kinase"/>
    <property type="match status" value="1"/>
</dbReference>
<dbReference type="GO" id="GO:0005524">
    <property type="term" value="F:ATP binding"/>
    <property type="evidence" value="ECO:0007669"/>
    <property type="project" value="UniProtKB-UniRule"/>
</dbReference>
<accession>C1MQS7</accession>
<dbReference type="Gene3D" id="3.30.200.20">
    <property type="entry name" value="Phosphorylase Kinase, domain 1"/>
    <property type="match status" value="1"/>
</dbReference>
<dbReference type="InterPro" id="IPR017892">
    <property type="entry name" value="Pkinase_C"/>
</dbReference>
<dbReference type="SMART" id="SM00133">
    <property type="entry name" value="S_TK_X"/>
    <property type="match status" value="1"/>
</dbReference>
<sequence>DDFEMLCLVGGGAFGKVFQVKKRTCGSVYAMKVMKKDVIIERDQCDYMRAERDILTVIHHPYIVTLRYSFQTSQKLYLILDFINGGHLFFWLYRQGLFDTNLTRFYASEIVCAISHLHSLNIMHRDLKPENILLDSEGHVKLTDFGLAKRQDPSSEKRANSLVGSIDYMAPEILEAKGHDKAADWWSVGVLIYEMLTGELPFRGKNKPAIKKAICSCKLKMPSFLPADAMNLIKTFLTRDQGKRLGSGPDGGDNVRRHKFFSSVNWNKIEVRGVSPPFRPTVEGEMCVANFDEQWTTKDAVDSLAGTPGSTDKDVFQGFSFTSPSIMLE</sequence>
<dbReference type="STRING" id="564608.C1MQS7"/>
<dbReference type="RefSeq" id="XP_003057809.1">
    <property type="nucleotide sequence ID" value="XM_003057763.1"/>
</dbReference>
<dbReference type="InterPro" id="IPR008271">
    <property type="entry name" value="Ser/Thr_kinase_AS"/>
</dbReference>
<dbReference type="SMART" id="SM00220">
    <property type="entry name" value="S_TKc"/>
    <property type="match status" value="1"/>
</dbReference>
<evidence type="ECO:0000256" key="6">
    <source>
        <dbReference type="ARBA" id="ARBA00022840"/>
    </source>
</evidence>
<evidence type="ECO:0000256" key="8">
    <source>
        <dbReference type="RuleBase" id="RU000304"/>
    </source>
</evidence>
<dbReference type="PROSITE" id="PS00108">
    <property type="entry name" value="PROTEIN_KINASE_ST"/>
    <property type="match status" value="1"/>
</dbReference>
<evidence type="ECO:0000313" key="12">
    <source>
        <dbReference type="Proteomes" id="UP000001876"/>
    </source>
</evidence>
<comment type="similarity">
    <text evidence="8">Belongs to the protein kinase superfamily.</text>
</comment>
<dbReference type="InterPro" id="IPR011009">
    <property type="entry name" value="Kinase-like_dom_sf"/>
</dbReference>
<evidence type="ECO:0000256" key="5">
    <source>
        <dbReference type="ARBA" id="ARBA00022777"/>
    </source>
</evidence>
<dbReference type="AlphaFoldDB" id="C1MQS7"/>
<evidence type="ECO:0000259" key="10">
    <source>
        <dbReference type="PROSITE" id="PS51285"/>
    </source>
</evidence>
<dbReference type="KEGG" id="mpp:MICPUCDRAFT_3206"/>
<dbReference type="OrthoDB" id="63267at2759"/>
<evidence type="ECO:0000256" key="1">
    <source>
        <dbReference type="ARBA" id="ARBA00022527"/>
    </source>
</evidence>
<keyword evidence="4 7" id="KW-0547">Nucleotide-binding</keyword>
<feature type="non-terminal residue" evidence="11">
    <location>
        <position position="1"/>
    </location>
</feature>
<keyword evidence="5" id="KW-0418">Kinase</keyword>
<evidence type="ECO:0000256" key="4">
    <source>
        <dbReference type="ARBA" id="ARBA00022741"/>
    </source>
</evidence>
<dbReference type="GO" id="GO:0004674">
    <property type="term" value="F:protein serine/threonine kinase activity"/>
    <property type="evidence" value="ECO:0007669"/>
    <property type="project" value="UniProtKB-KW"/>
</dbReference>
<evidence type="ECO:0000259" key="9">
    <source>
        <dbReference type="PROSITE" id="PS50011"/>
    </source>
</evidence>
<protein>
    <submittedName>
        <fullName evidence="11">Predicted protein</fullName>
    </submittedName>
</protein>
<dbReference type="InterPro" id="IPR000719">
    <property type="entry name" value="Prot_kinase_dom"/>
</dbReference>
<dbReference type="eggNOG" id="KOG0598">
    <property type="taxonomic scope" value="Eukaryota"/>
</dbReference>
<dbReference type="EMBL" id="GG663738">
    <property type="protein sequence ID" value="EEH57760.1"/>
    <property type="molecule type" value="Genomic_DNA"/>
</dbReference>
<dbReference type="Proteomes" id="UP000001876">
    <property type="component" value="Unassembled WGS sequence"/>
</dbReference>
<dbReference type="PROSITE" id="PS50011">
    <property type="entry name" value="PROTEIN_KINASE_DOM"/>
    <property type="match status" value="1"/>
</dbReference>
<keyword evidence="1 8" id="KW-0723">Serine/threonine-protein kinase</keyword>
<dbReference type="CDD" id="cd05123">
    <property type="entry name" value="STKc_AGC"/>
    <property type="match status" value="1"/>
</dbReference>
<name>C1MQS7_MICPC</name>
<dbReference type="Pfam" id="PF00433">
    <property type="entry name" value="Pkinase_C"/>
    <property type="match status" value="1"/>
</dbReference>
<feature type="non-terminal residue" evidence="11">
    <location>
        <position position="329"/>
    </location>
</feature>
<dbReference type="Gene3D" id="1.10.510.10">
    <property type="entry name" value="Transferase(Phosphotransferase) domain 1"/>
    <property type="match status" value="1"/>
</dbReference>
<organism evidence="12">
    <name type="scientific">Micromonas pusilla (strain CCMP1545)</name>
    <name type="common">Picoplanktonic green alga</name>
    <dbReference type="NCBI Taxonomy" id="564608"/>
    <lineage>
        <taxon>Eukaryota</taxon>
        <taxon>Viridiplantae</taxon>
        <taxon>Chlorophyta</taxon>
        <taxon>Mamiellophyceae</taxon>
        <taxon>Mamiellales</taxon>
        <taxon>Mamiellaceae</taxon>
        <taxon>Micromonas</taxon>
    </lineage>
</organism>
<keyword evidence="3" id="KW-0808">Transferase</keyword>
<reference evidence="11 12" key="1">
    <citation type="journal article" date="2009" name="Science">
        <title>Green evolution and dynamic adaptations revealed by genomes of the marine picoeukaryotes Micromonas.</title>
        <authorList>
            <person name="Worden A.Z."/>
            <person name="Lee J.H."/>
            <person name="Mock T."/>
            <person name="Rouze P."/>
            <person name="Simmons M.P."/>
            <person name="Aerts A.L."/>
            <person name="Allen A.E."/>
            <person name="Cuvelier M.L."/>
            <person name="Derelle E."/>
            <person name="Everett M.V."/>
            <person name="Foulon E."/>
            <person name="Grimwood J."/>
            <person name="Gundlach H."/>
            <person name="Henrissat B."/>
            <person name="Napoli C."/>
            <person name="McDonald S.M."/>
            <person name="Parker M.S."/>
            <person name="Rombauts S."/>
            <person name="Salamov A."/>
            <person name="Von Dassow P."/>
            <person name="Badger J.H."/>
            <person name="Coutinho P.M."/>
            <person name="Demir E."/>
            <person name="Dubchak I."/>
            <person name="Gentemann C."/>
            <person name="Eikrem W."/>
            <person name="Gready J.E."/>
            <person name="John U."/>
            <person name="Lanier W."/>
            <person name="Lindquist E.A."/>
            <person name="Lucas S."/>
            <person name="Mayer K.F."/>
            <person name="Moreau H."/>
            <person name="Not F."/>
            <person name="Otillar R."/>
            <person name="Panaud O."/>
            <person name="Pangilinan J."/>
            <person name="Paulsen I."/>
            <person name="Piegu B."/>
            <person name="Poliakov A."/>
            <person name="Robbens S."/>
            <person name="Schmutz J."/>
            <person name="Toulza E."/>
            <person name="Wyss T."/>
            <person name="Zelensky A."/>
            <person name="Zhou K."/>
            <person name="Armbrust E.V."/>
            <person name="Bhattacharya D."/>
            <person name="Goodenough U.W."/>
            <person name="Van de Peer Y."/>
            <person name="Grigoriev I.V."/>
        </authorList>
    </citation>
    <scope>NUCLEOTIDE SEQUENCE [LARGE SCALE GENOMIC DNA]</scope>
    <source>
        <strain evidence="11 12">CCMP1545</strain>
    </source>
</reference>
<keyword evidence="12" id="KW-1185">Reference proteome</keyword>
<feature type="domain" description="AGC-kinase C-terminal" evidence="10">
    <location>
        <begin position="262"/>
        <end position="329"/>
    </location>
</feature>
<proteinExistence type="inferred from homology"/>
<feature type="binding site" evidence="7">
    <location>
        <position position="32"/>
    </location>
    <ligand>
        <name>ATP</name>
        <dbReference type="ChEBI" id="CHEBI:30616"/>
    </ligand>
</feature>